<dbReference type="AlphaFoldDB" id="A0A498J8C2"/>
<reference evidence="1 2" key="1">
    <citation type="submission" date="2018-10" db="EMBL/GenBank/DDBJ databases">
        <title>A high-quality apple genome assembly.</title>
        <authorList>
            <person name="Hu J."/>
        </authorList>
    </citation>
    <scope>NUCLEOTIDE SEQUENCE [LARGE SCALE GENOMIC DNA]</scope>
    <source>
        <strain evidence="2">cv. HFTH1</strain>
        <tissue evidence="1">Young leaf</tissue>
    </source>
</reference>
<keyword evidence="2" id="KW-1185">Reference proteome</keyword>
<sequence>MPEALFRWLLQLHKDVPKAAWFYAEGLDFTVNPIQALPYAIPQVNSPSPFSETLCSELKLDGPIKYEVHGKVMTKFLNKTVVIICSYIIATLGAEILVRVSCYWLLPCDVFDGHMLGLYEPA</sequence>
<proteinExistence type="predicted"/>
<evidence type="ECO:0000313" key="2">
    <source>
        <dbReference type="Proteomes" id="UP000290289"/>
    </source>
</evidence>
<dbReference type="Proteomes" id="UP000290289">
    <property type="component" value="Chromosome 8"/>
</dbReference>
<comment type="caution">
    <text evidence="1">The sequence shown here is derived from an EMBL/GenBank/DDBJ whole genome shotgun (WGS) entry which is preliminary data.</text>
</comment>
<dbReference type="EMBL" id="RDQH01000334">
    <property type="protein sequence ID" value="RXH91938.1"/>
    <property type="molecule type" value="Genomic_DNA"/>
</dbReference>
<evidence type="ECO:0000313" key="1">
    <source>
        <dbReference type="EMBL" id="RXH91938.1"/>
    </source>
</evidence>
<dbReference type="InterPro" id="IPR052164">
    <property type="entry name" value="Anthracycline_SecMetBiosynth"/>
</dbReference>
<organism evidence="1 2">
    <name type="scientific">Malus domestica</name>
    <name type="common">Apple</name>
    <name type="synonym">Pyrus malus</name>
    <dbReference type="NCBI Taxonomy" id="3750"/>
    <lineage>
        <taxon>Eukaryota</taxon>
        <taxon>Viridiplantae</taxon>
        <taxon>Streptophyta</taxon>
        <taxon>Embryophyta</taxon>
        <taxon>Tracheophyta</taxon>
        <taxon>Spermatophyta</taxon>
        <taxon>Magnoliopsida</taxon>
        <taxon>eudicotyledons</taxon>
        <taxon>Gunneridae</taxon>
        <taxon>Pentapetalae</taxon>
        <taxon>rosids</taxon>
        <taxon>fabids</taxon>
        <taxon>Rosales</taxon>
        <taxon>Rosaceae</taxon>
        <taxon>Amygdaloideae</taxon>
        <taxon>Maleae</taxon>
        <taxon>Malus</taxon>
    </lineage>
</organism>
<accession>A0A498J8C2</accession>
<dbReference type="PANTHER" id="PTHR33993">
    <property type="entry name" value="GLYOXALASE-RELATED"/>
    <property type="match status" value="1"/>
</dbReference>
<gene>
    <name evidence="1" type="ORF">DVH24_020961</name>
</gene>
<name>A0A498J8C2_MALDO</name>
<dbReference type="PANTHER" id="PTHR33993:SF14">
    <property type="entry name" value="GB|AAF24581.1"/>
    <property type="match status" value="1"/>
</dbReference>
<protein>
    <submittedName>
        <fullName evidence="1">Uncharacterized protein</fullName>
    </submittedName>
</protein>